<proteinExistence type="predicted"/>
<evidence type="ECO:0000259" key="6">
    <source>
        <dbReference type="SMART" id="SM00082"/>
    </source>
</evidence>
<dbReference type="PANTHER" id="PTHR45842:SF22">
    <property type="entry name" value="INSULIN-LIKE GROWTH FACTOR-BINDING PROTEIN COMPLEX ACID LABILE SUBUNIT ISOFORM X1"/>
    <property type="match status" value="1"/>
</dbReference>
<dbReference type="Gene3D" id="3.80.10.10">
    <property type="entry name" value="Ribonuclease Inhibitor"/>
    <property type="match status" value="1"/>
</dbReference>
<dbReference type="InterPro" id="IPR050467">
    <property type="entry name" value="LRFN"/>
</dbReference>
<dbReference type="Proteomes" id="UP000694892">
    <property type="component" value="Chromosome 3L"/>
</dbReference>
<organism evidence="7 8">
    <name type="scientific">Xenopus laevis</name>
    <name type="common">African clawed frog</name>
    <dbReference type="NCBI Taxonomy" id="8355"/>
    <lineage>
        <taxon>Eukaryota</taxon>
        <taxon>Metazoa</taxon>
        <taxon>Chordata</taxon>
        <taxon>Craniata</taxon>
        <taxon>Vertebrata</taxon>
        <taxon>Euteleostomi</taxon>
        <taxon>Amphibia</taxon>
        <taxon>Batrachia</taxon>
        <taxon>Anura</taxon>
        <taxon>Pipoidea</taxon>
        <taxon>Pipidae</taxon>
        <taxon>Xenopodinae</taxon>
        <taxon>Xenopus</taxon>
        <taxon>Xenopus</taxon>
    </lineage>
</organism>
<evidence type="ECO:0000256" key="2">
    <source>
        <dbReference type="ARBA" id="ARBA00022729"/>
    </source>
</evidence>
<evidence type="ECO:0000256" key="1">
    <source>
        <dbReference type="ARBA" id="ARBA00022614"/>
    </source>
</evidence>
<dbReference type="EMBL" id="CM004470">
    <property type="protein sequence ID" value="OCT89416.1"/>
    <property type="molecule type" value="Genomic_DNA"/>
</dbReference>
<feature type="domain" description="LRRCT" evidence="6">
    <location>
        <begin position="183"/>
        <end position="233"/>
    </location>
</feature>
<dbReference type="PROSITE" id="PS51450">
    <property type="entry name" value="LRR"/>
    <property type="match status" value="1"/>
</dbReference>
<evidence type="ECO:0000256" key="5">
    <source>
        <dbReference type="SAM" id="SignalP"/>
    </source>
</evidence>
<keyword evidence="4" id="KW-0812">Transmembrane</keyword>
<protein>
    <recommendedName>
        <fullName evidence="6">LRRCT domain-containing protein</fullName>
    </recommendedName>
</protein>
<sequence length="364" mass="40960">MGLSHIFMVIVWCLSHAPTNPCPERCRCVSASKRPSADCSYLELKSIPTDLPSNLTQLSISVNQITALNTSCFANTWSIVSLWLSHNQIVTIAPGTFRNLTQLMNLDISHNLLLDFPWSDLSTLHKLQILILNNNRLVYLPLDTFSSTKELRSLQLSNNHFSTIAEGTFQPLSSLSHIQLHSNPFNCSCQLMWLKDWLEKNKLTIDRRKEITCSSPKEFGGFSLNQVPNTHCKIPLAIQGDDPFAGKINLLCKEAGISKLIVNANFKRLKDYKKAANGTISIYYIKEDMIYLCHVSNHTSEAPNEISISYNHAEVSGWLQEQGQKFILVLVVNSGVKQVCCSTVTLLYCWITVLIVLLLAHIWP</sequence>
<accession>A0A974HTL3</accession>
<dbReference type="PANTHER" id="PTHR45842">
    <property type="entry name" value="SYNAPTIC ADHESION-LIKE MOLECULE SALM"/>
    <property type="match status" value="1"/>
</dbReference>
<evidence type="ECO:0000256" key="3">
    <source>
        <dbReference type="ARBA" id="ARBA00022737"/>
    </source>
</evidence>
<keyword evidence="3" id="KW-0677">Repeat</keyword>
<dbReference type="OMA" id="MNLDISH"/>
<evidence type="ECO:0000313" key="8">
    <source>
        <dbReference type="Proteomes" id="UP000694892"/>
    </source>
</evidence>
<feature type="signal peptide" evidence="5">
    <location>
        <begin position="1"/>
        <end position="21"/>
    </location>
</feature>
<name>A0A974HTL3_XENLA</name>
<dbReference type="InterPro" id="IPR001611">
    <property type="entry name" value="Leu-rich_rpt"/>
</dbReference>
<feature type="chain" id="PRO_5037837000" description="LRRCT domain-containing protein" evidence="5">
    <location>
        <begin position="22"/>
        <end position="364"/>
    </location>
</feature>
<evidence type="ECO:0000313" key="7">
    <source>
        <dbReference type="EMBL" id="OCT89416.1"/>
    </source>
</evidence>
<gene>
    <name evidence="7" type="ORF">XELAEV_18018037mg</name>
</gene>
<dbReference type="InterPro" id="IPR000483">
    <property type="entry name" value="Cys-rich_flank_reg_C"/>
</dbReference>
<dbReference type="SUPFAM" id="SSF52058">
    <property type="entry name" value="L domain-like"/>
    <property type="match status" value="1"/>
</dbReference>
<dbReference type="InterPro" id="IPR032675">
    <property type="entry name" value="LRR_dom_sf"/>
</dbReference>
<dbReference type="AlphaFoldDB" id="A0A974HTL3"/>
<dbReference type="SMART" id="SM00082">
    <property type="entry name" value="LRRCT"/>
    <property type="match status" value="1"/>
</dbReference>
<dbReference type="Pfam" id="PF13855">
    <property type="entry name" value="LRR_8"/>
    <property type="match status" value="2"/>
</dbReference>
<keyword evidence="1" id="KW-0433">Leucine-rich repeat</keyword>
<evidence type="ECO:0000256" key="4">
    <source>
        <dbReference type="SAM" id="Phobius"/>
    </source>
</evidence>
<reference evidence="8" key="1">
    <citation type="journal article" date="2016" name="Nature">
        <title>Genome evolution in the allotetraploid frog Xenopus laevis.</title>
        <authorList>
            <person name="Session A.M."/>
            <person name="Uno Y."/>
            <person name="Kwon T."/>
            <person name="Chapman J.A."/>
            <person name="Toyoda A."/>
            <person name="Takahashi S."/>
            <person name="Fukui A."/>
            <person name="Hikosaka A."/>
            <person name="Suzuki A."/>
            <person name="Kondo M."/>
            <person name="van Heeringen S.J."/>
            <person name="Quigley I."/>
            <person name="Heinz S."/>
            <person name="Ogino H."/>
            <person name="Ochi H."/>
            <person name="Hellsten U."/>
            <person name="Lyons J.B."/>
            <person name="Simakov O."/>
            <person name="Putnam N."/>
            <person name="Stites J."/>
            <person name="Kuroki Y."/>
            <person name="Tanaka T."/>
            <person name="Michiue T."/>
            <person name="Watanabe M."/>
            <person name="Bogdanovic O."/>
            <person name="Lister R."/>
            <person name="Georgiou G."/>
            <person name="Paranjpe S.S."/>
            <person name="van Kruijsbergen I."/>
            <person name="Shu S."/>
            <person name="Carlson J."/>
            <person name="Kinoshita T."/>
            <person name="Ohta Y."/>
            <person name="Mawaribuchi S."/>
            <person name="Jenkins J."/>
            <person name="Grimwood J."/>
            <person name="Schmutz J."/>
            <person name="Mitros T."/>
            <person name="Mozaffari S.V."/>
            <person name="Suzuki Y."/>
            <person name="Haramoto Y."/>
            <person name="Yamamoto T.S."/>
            <person name="Takagi C."/>
            <person name="Heald R."/>
            <person name="Miller K."/>
            <person name="Haudenschild C."/>
            <person name="Kitzman J."/>
            <person name="Nakayama T."/>
            <person name="Izutsu Y."/>
            <person name="Robert J."/>
            <person name="Fortriede J."/>
            <person name="Burns K."/>
            <person name="Lotay V."/>
            <person name="Karimi K."/>
            <person name="Yasuoka Y."/>
            <person name="Dichmann D.S."/>
            <person name="Flajnik M.F."/>
            <person name="Houston D.W."/>
            <person name="Shendure J."/>
            <person name="DuPasquier L."/>
            <person name="Vize P.D."/>
            <person name="Zorn A.M."/>
            <person name="Ito M."/>
            <person name="Marcotte E.M."/>
            <person name="Wallingford J.B."/>
            <person name="Ito Y."/>
            <person name="Asashima M."/>
            <person name="Ueno N."/>
            <person name="Matsuda Y."/>
            <person name="Veenstra G.J."/>
            <person name="Fujiyama A."/>
            <person name="Harland R.M."/>
            <person name="Taira M."/>
            <person name="Rokhsar D.S."/>
        </authorList>
    </citation>
    <scope>NUCLEOTIDE SEQUENCE [LARGE SCALE GENOMIC DNA]</scope>
    <source>
        <strain evidence="8">J</strain>
    </source>
</reference>
<keyword evidence="4" id="KW-0472">Membrane</keyword>
<keyword evidence="2 5" id="KW-0732">Signal</keyword>
<dbReference type="Pfam" id="PF16920">
    <property type="entry name" value="LRRCT_2"/>
    <property type="match status" value="1"/>
</dbReference>
<dbReference type="InterPro" id="IPR031635">
    <property type="entry name" value="NTRK_LRRCT"/>
</dbReference>
<dbReference type="SMART" id="SM00369">
    <property type="entry name" value="LRR_TYP"/>
    <property type="match status" value="4"/>
</dbReference>
<feature type="transmembrane region" description="Helical" evidence="4">
    <location>
        <begin position="345"/>
        <end position="363"/>
    </location>
</feature>
<keyword evidence="4" id="KW-1133">Transmembrane helix</keyword>
<dbReference type="InterPro" id="IPR003591">
    <property type="entry name" value="Leu-rich_rpt_typical-subtyp"/>
</dbReference>